<proteinExistence type="predicted"/>
<feature type="compositionally biased region" description="Basic and acidic residues" evidence="1">
    <location>
        <begin position="83"/>
        <end position="109"/>
    </location>
</feature>
<name>A0A1I8BH18_MELHA</name>
<evidence type="ECO:0000313" key="3">
    <source>
        <dbReference type="WBParaSite" id="MhA1_Contig2374.frz3.gene5"/>
    </source>
</evidence>
<evidence type="ECO:0000313" key="2">
    <source>
        <dbReference type="Proteomes" id="UP000095281"/>
    </source>
</evidence>
<feature type="region of interest" description="Disordered" evidence="1">
    <location>
        <begin position="1"/>
        <end position="139"/>
    </location>
</feature>
<protein>
    <submittedName>
        <fullName evidence="3">Uncharacterized protein</fullName>
    </submittedName>
</protein>
<organism evidence="2 3">
    <name type="scientific">Meloidogyne hapla</name>
    <name type="common">Root-knot nematode worm</name>
    <dbReference type="NCBI Taxonomy" id="6305"/>
    <lineage>
        <taxon>Eukaryota</taxon>
        <taxon>Metazoa</taxon>
        <taxon>Ecdysozoa</taxon>
        <taxon>Nematoda</taxon>
        <taxon>Chromadorea</taxon>
        <taxon>Rhabditida</taxon>
        <taxon>Tylenchina</taxon>
        <taxon>Tylenchomorpha</taxon>
        <taxon>Tylenchoidea</taxon>
        <taxon>Meloidogynidae</taxon>
        <taxon>Meloidogyninae</taxon>
        <taxon>Meloidogyne</taxon>
    </lineage>
</organism>
<feature type="compositionally biased region" description="Low complexity" evidence="1">
    <location>
        <begin position="130"/>
        <end position="139"/>
    </location>
</feature>
<keyword evidence="2" id="KW-1185">Reference proteome</keyword>
<dbReference type="AlphaFoldDB" id="A0A1I8BH18"/>
<evidence type="ECO:0000256" key="1">
    <source>
        <dbReference type="SAM" id="MobiDB-lite"/>
    </source>
</evidence>
<accession>A0A1I8BH18</accession>
<dbReference type="WBParaSite" id="MhA1_Contig2374.frz3.gene5">
    <property type="protein sequence ID" value="MhA1_Contig2374.frz3.gene5"/>
    <property type="gene ID" value="MhA1_Contig2374.frz3.gene5"/>
</dbReference>
<dbReference type="Proteomes" id="UP000095281">
    <property type="component" value="Unplaced"/>
</dbReference>
<sequence>MGLNELIEEDKNNKLNEEENLEENLDLQRKGTSEGKVKEELHNKKNNEEEDEKEIVEEKMNLNGMDDEEEEGNVQKKVNGNLRMKEINKVNEGNEKEKNMEEKFEINKMDEEEEGNAMENRDEKFKENEVNNGNENNKMNNELNLMNFNMNKGQNQQIGKDNKIEKERLDVNEEDLENLERMNRRNGRMRESYVSDESLPDDEVVDNKLKKLDDVKEREEIEKLKEIEKETKKENKIGIEKKEREIFISDGEFNDKYKKQQNDKKQFFGFKENEENNIQRQLMDIIIMNFLNWGLKKNFSGVHYKGKQNRNKPQIEWKRLNNDPLTFGFNQQNPLPNDKTFLDFGFYQENEFIKQPYLKENFPFNNYLNDFGYGMEKENIFGMNNNYDNLYQSKQYSQQKWEDLKINDYIPNFDFGGSKYYGYNKYVDNKFYFDPMEKDKKKR</sequence>
<reference evidence="3" key="1">
    <citation type="submission" date="2016-11" db="UniProtKB">
        <authorList>
            <consortium name="WormBaseParasite"/>
        </authorList>
    </citation>
    <scope>IDENTIFICATION</scope>
</reference>
<feature type="compositionally biased region" description="Basic and acidic residues" evidence="1">
    <location>
        <begin position="26"/>
        <end position="47"/>
    </location>
</feature>
<feature type="compositionally biased region" description="Basic and acidic residues" evidence="1">
    <location>
        <begin position="119"/>
        <end position="129"/>
    </location>
</feature>